<keyword evidence="3" id="KW-0378">Hydrolase</keyword>
<reference evidence="8" key="1">
    <citation type="journal article" date="2018" name="DNA Res.">
        <title>Multiple hybrid de novo genome assembly of finger millet, an orphan allotetraploid crop.</title>
        <authorList>
            <person name="Hatakeyama M."/>
            <person name="Aluri S."/>
            <person name="Balachadran M.T."/>
            <person name="Sivarajan S.R."/>
            <person name="Patrignani A."/>
            <person name="Gruter S."/>
            <person name="Poveda L."/>
            <person name="Shimizu-Inatsugi R."/>
            <person name="Baeten J."/>
            <person name="Francoijs K.J."/>
            <person name="Nataraja K.N."/>
            <person name="Reddy Y.A.N."/>
            <person name="Phadnis S."/>
            <person name="Ravikumar R.L."/>
            <person name="Schlapbach R."/>
            <person name="Sreeman S.M."/>
            <person name="Shimizu K.K."/>
        </authorList>
    </citation>
    <scope>NUCLEOTIDE SEQUENCE</scope>
</reference>
<dbReference type="FunFam" id="3.20.20.80:FF:000020">
    <property type="entry name" value="Beta-glucosidase 12"/>
    <property type="match status" value="1"/>
</dbReference>
<reference evidence="8" key="2">
    <citation type="submission" date="2021-12" db="EMBL/GenBank/DDBJ databases">
        <title>Resequencing data analysis of finger millet.</title>
        <authorList>
            <person name="Hatakeyama M."/>
            <person name="Aluri S."/>
            <person name="Balachadran M.T."/>
            <person name="Sivarajan S.R."/>
            <person name="Poveda L."/>
            <person name="Shimizu-Inatsugi R."/>
            <person name="Schlapbach R."/>
            <person name="Sreeman S.M."/>
            <person name="Shimizu K.K."/>
        </authorList>
    </citation>
    <scope>NUCLEOTIDE SEQUENCE</scope>
</reference>
<dbReference type="InterPro" id="IPR033132">
    <property type="entry name" value="GH_1_N_CS"/>
</dbReference>
<sequence length="447" mass="50467">MATMGRIKSVISLLFLLGVALQGCIVQGGGGLTRGSFPEGFVFGTASSAYQHEGAVKADGRGQTIWDKFAHTFGKIIDFSNADVAVDQYHRYEEDVQLMADMGMDAYRFSIAWSRILPNGTGQVNQAGIDHYNKFIDALLAKGIQPYVTLYHWDLPQALEDSYTGWLNKQIVNDYAVYAEICFKAFGDRVKHWITFNEPHTVAVQGYDSGLQAPGRCSVLLHLYCRSGNSGTEPYIVAHNMILAHATVSDIYRKKYKAAQNGQLGIAFDVMWFEPMTNTTIDIEAAKRAQEFQLGCLQERKTDWRPGKFGTSATLLHYTANSIWLYIVPSGMRSLMNYVKQRYNSPPVYITENGMDDGNSPFTSIKDALKDSKRIQYHNDYLTDLAASIKEDGCDVRGYFAWSLLDNWEWTAGYTSRFGLYFVDYKDNLKRYPKNSVQWFKNLLSSS</sequence>
<evidence type="ECO:0000256" key="5">
    <source>
        <dbReference type="ARBA" id="ARBA00023180"/>
    </source>
</evidence>
<comment type="similarity">
    <text evidence="1 6">Belongs to the glycosyl hydrolase 1 family.</text>
</comment>
<dbReference type="GO" id="GO:0008422">
    <property type="term" value="F:beta-glucosidase activity"/>
    <property type="evidence" value="ECO:0007669"/>
    <property type="project" value="UniProtKB-ARBA"/>
</dbReference>
<dbReference type="Gene3D" id="3.20.20.80">
    <property type="entry name" value="Glycosidases"/>
    <property type="match status" value="2"/>
</dbReference>
<dbReference type="InterPro" id="IPR001360">
    <property type="entry name" value="Glyco_hydro_1"/>
</dbReference>
<dbReference type="Pfam" id="PF00232">
    <property type="entry name" value="Glyco_hydro_1"/>
    <property type="match status" value="2"/>
</dbReference>
<organism evidence="8 9">
    <name type="scientific">Eleusine coracana subsp. coracana</name>
    <dbReference type="NCBI Taxonomy" id="191504"/>
    <lineage>
        <taxon>Eukaryota</taxon>
        <taxon>Viridiplantae</taxon>
        <taxon>Streptophyta</taxon>
        <taxon>Embryophyta</taxon>
        <taxon>Tracheophyta</taxon>
        <taxon>Spermatophyta</taxon>
        <taxon>Magnoliopsida</taxon>
        <taxon>Liliopsida</taxon>
        <taxon>Poales</taxon>
        <taxon>Poaceae</taxon>
        <taxon>PACMAD clade</taxon>
        <taxon>Chloridoideae</taxon>
        <taxon>Cynodonteae</taxon>
        <taxon>Eleusininae</taxon>
        <taxon>Eleusine</taxon>
    </lineage>
</organism>
<dbReference type="AlphaFoldDB" id="A0AAV5F6Y6"/>
<keyword evidence="4" id="KW-1015">Disulfide bond</keyword>
<evidence type="ECO:0000256" key="4">
    <source>
        <dbReference type="ARBA" id="ARBA00023157"/>
    </source>
</evidence>
<keyword evidence="5" id="KW-0325">Glycoprotein</keyword>
<comment type="caution">
    <text evidence="8">The sequence shown here is derived from an EMBL/GenBank/DDBJ whole genome shotgun (WGS) entry which is preliminary data.</text>
</comment>
<accession>A0AAV5F6Y6</accession>
<protein>
    <recommendedName>
        <fullName evidence="10">Beta-glucosidase</fullName>
    </recommendedName>
</protein>
<dbReference type="EMBL" id="BQKI01000082">
    <property type="protein sequence ID" value="GJN30695.1"/>
    <property type="molecule type" value="Genomic_DNA"/>
</dbReference>
<evidence type="ECO:0000313" key="9">
    <source>
        <dbReference type="Proteomes" id="UP001054889"/>
    </source>
</evidence>
<dbReference type="GO" id="GO:0005975">
    <property type="term" value="P:carbohydrate metabolic process"/>
    <property type="evidence" value="ECO:0007669"/>
    <property type="project" value="InterPro"/>
</dbReference>
<dbReference type="SUPFAM" id="SSF51445">
    <property type="entry name" value="(Trans)glycosidases"/>
    <property type="match status" value="1"/>
</dbReference>
<proteinExistence type="inferred from homology"/>
<evidence type="ECO:0000313" key="8">
    <source>
        <dbReference type="EMBL" id="GJN30695.1"/>
    </source>
</evidence>
<keyword evidence="9" id="KW-1185">Reference proteome</keyword>
<keyword evidence="2 7" id="KW-0732">Signal</keyword>
<evidence type="ECO:0000256" key="2">
    <source>
        <dbReference type="ARBA" id="ARBA00022729"/>
    </source>
</evidence>
<dbReference type="PANTHER" id="PTHR10353">
    <property type="entry name" value="GLYCOSYL HYDROLASE"/>
    <property type="match status" value="1"/>
</dbReference>
<feature type="chain" id="PRO_5043618776" description="Beta-glucosidase" evidence="7">
    <location>
        <begin position="23"/>
        <end position="447"/>
    </location>
</feature>
<dbReference type="PROSITE" id="PS51257">
    <property type="entry name" value="PROKAR_LIPOPROTEIN"/>
    <property type="match status" value="1"/>
</dbReference>
<dbReference type="InterPro" id="IPR017853">
    <property type="entry name" value="GH"/>
</dbReference>
<evidence type="ECO:0008006" key="10">
    <source>
        <dbReference type="Google" id="ProtNLM"/>
    </source>
</evidence>
<feature type="signal peptide" evidence="7">
    <location>
        <begin position="1"/>
        <end position="22"/>
    </location>
</feature>
<dbReference type="PROSITE" id="PS00653">
    <property type="entry name" value="GLYCOSYL_HYDROL_F1_2"/>
    <property type="match status" value="1"/>
</dbReference>
<gene>
    <name evidence="8" type="primary">gb19025</name>
    <name evidence="8" type="ORF">PR202_gb19025</name>
</gene>
<dbReference type="Proteomes" id="UP001054889">
    <property type="component" value="Unassembled WGS sequence"/>
</dbReference>
<evidence type="ECO:0000256" key="3">
    <source>
        <dbReference type="ARBA" id="ARBA00022801"/>
    </source>
</evidence>
<evidence type="ECO:0000256" key="7">
    <source>
        <dbReference type="SAM" id="SignalP"/>
    </source>
</evidence>
<dbReference type="GO" id="GO:0004565">
    <property type="term" value="F:beta-galactosidase activity"/>
    <property type="evidence" value="ECO:0007669"/>
    <property type="project" value="UniProtKB-ARBA"/>
</dbReference>
<dbReference type="GO" id="GO:0033907">
    <property type="term" value="F:beta-D-fucosidase activity"/>
    <property type="evidence" value="ECO:0007669"/>
    <property type="project" value="UniProtKB-ARBA"/>
</dbReference>
<evidence type="ECO:0000256" key="1">
    <source>
        <dbReference type="ARBA" id="ARBA00010838"/>
    </source>
</evidence>
<dbReference type="PRINTS" id="PR00131">
    <property type="entry name" value="GLHYDRLASE1"/>
</dbReference>
<name>A0AAV5F6Y6_ELECO</name>
<dbReference type="PANTHER" id="PTHR10353:SF313">
    <property type="entry name" value="BETA-GLUCOSIDASE 6"/>
    <property type="match status" value="1"/>
</dbReference>
<evidence type="ECO:0000256" key="6">
    <source>
        <dbReference type="RuleBase" id="RU003690"/>
    </source>
</evidence>